<sequence length="101" mass="11597">MFTVVNFTSVIHVFRHVKCFKCDKNEHSKSVCRTVYFAASNVKLCNSYPISLSDSNNHILSLFTTYSNSLHIQKRLYLSSDAFMILLLKLKVSNPSFQLES</sequence>
<evidence type="ECO:0000313" key="2">
    <source>
        <dbReference type="WBParaSite" id="SMTH1_70670.1"/>
    </source>
</evidence>
<name>A0AA85BQV6_9TREM</name>
<protein>
    <submittedName>
        <fullName evidence="2">Uncharacterized protein</fullName>
    </submittedName>
</protein>
<accession>A0AA85BQV6</accession>
<proteinExistence type="predicted"/>
<evidence type="ECO:0000313" key="1">
    <source>
        <dbReference type="Proteomes" id="UP000050791"/>
    </source>
</evidence>
<dbReference type="Proteomes" id="UP000050791">
    <property type="component" value="Unassembled WGS sequence"/>
</dbReference>
<dbReference type="AlphaFoldDB" id="A0AA85BQV6"/>
<organism evidence="1 2">
    <name type="scientific">Schistosoma mattheei</name>
    <dbReference type="NCBI Taxonomy" id="31246"/>
    <lineage>
        <taxon>Eukaryota</taxon>
        <taxon>Metazoa</taxon>
        <taxon>Spiralia</taxon>
        <taxon>Lophotrochozoa</taxon>
        <taxon>Platyhelminthes</taxon>
        <taxon>Trematoda</taxon>
        <taxon>Digenea</taxon>
        <taxon>Strigeidida</taxon>
        <taxon>Schistosomatoidea</taxon>
        <taxon>Schistosomatidae</taxon>
        <taxon>Schistosoma</taxon>
    </lineage>
</organism>
<dbReference type="WBParaSite" id="SMTH1_70670.1">
    <property type="protein sequence ID" value="SMTH1_70670.1"/>
    <property type="gene ID" value="SMTH1_70670"/>
</dbReference>
<reference evidence="2" key="1">
    <citation type="submission" date="2023-11" db="UniProtKB">
        <authorList>
            <consortium name="WormBaseParasite"/>
        </authorList>
    </citation>
    <scope>IDENTIFICATION</scope>
</reference>